<evidence type="ECO:0000313" key="6">
    <source>
        <dbReference type="Proteomes" id="UP000789595"/>
    </source>
</evidence>
<sequence length="382" mass="40215">MRRRLALMAALSTRSAGALAPPPEITLDAARKCAAPMPADTPRIIVGSKSASRRALLEAMGGAGFETRVADVDEDAIGDRAGDPGTLVRAIAGAKCDALLERHFATEGDDDAVLVCGDQVVTFEGRVREKPADLDEARRFARSYSGSSCSTVGCVITHDILHGTRRVDVHEATVAFGEFPPTLVDDILASDDGPVVLQCAGGLMVEHPLLQPHVRGVEGGVDSIMGLSTTTLAAQLRDVVEARRAFAERYPLVYPRLGPVLGRPAVARGRWAVVGDVFNAAKPASRVLARVSAEAASCAGVSPYVKDGLTTVADVRGALDAVDLCVSPRIGAREVDVLADRGVRFIFAQPGADGEAVLAACRRRGVVVQRGCVLVDEWPPRS</sequence>
<dbReference type="Proteomes" id="UP000789595">
    <property type="component" value="Unassembled WGS sequence"/>
</dbReference>
<dbReference type="HAMAP" id="MF_00528">
    <property type="entry name" value="Maf"/>
    <property type="match status" value="1"/>
</dbReference>
<feature type="chain" id="PRO_5035593810" description="CoA-binding domain-containing protein" evidence="2">
    <location>
        <begin position="21"/>
        <end position="382"/>
    </location>
</feature>
<evidence type="ECO:0000256" key="1">
    <source>
        <dbReference type="ARBA" id="ARBA00022801"/>
    </source>
</evidence>
<dbReference type="InterPro" id="IPR036291">
    <property type="entry name" value="NAD(P)-bd_dom_sf"/>
</dbReference>
<dbReference type="SUPFAM" id="SSF51735">
    <property type="entry name" value="NAD(P)-binding Rossmann-fold domains"/>
    <property type="match status" value="1"/>
</dbReference>
<dbReference type="EMBL" id="CAKKNE010000005">
    <property type="protein sequence ID" value="CAH0376798.1"/>
    <property type="molecule type" value="Genomic_DNA"/>
</dbReference>
<keyword evidence="6" id="KW-1185">Reference proteome</keyword>
<dbReference type="AlphaFoldDB" id="A0A7S3ZVE5"/>
<dbReference type="Gene3D" id="3.90.950.10">
    <property type="match status" value="1"/>
</dbReference>
<name>A0A7S3ZVE5_9STRA</name>
<evidence type="ECO:0000259" key="3">
    <source>
        <dbReference type="Pfam" id="PF13380"/>
    </source>
</evidence>
<evidence type="ECO:0000313" key="5">
    <source>
        <dbReference type="EMBL" id="CAH0376798.1"/>
    </source>
</evidence>
<reference evidence="4" key="1">
    <citation type="submission" date="2021-01" db="EMBL/GenBank/DDBJ databases">
        <authorList>
            <person name="Corre E."/>
            <person name="Pelletier E."/>
            <person name="Niang G."/>
            <person name="Scheremetjew M."/>
            <person name="Finn R."/>
            <person name="Kale V."/>
            <person name="Holt S."/>
            <person name="Cochrane G."/>
            <person name="Meng A."/>
            <person name="Brown T."/>
            <person name="Cohen L."/>
        </authorList>
    </citation>
    <scope>NUCLEOTIDE SEQUENCE</scope>
    <source>
        <strain evidence="4">CCMP1756</strain>
    </source>
</reference>
<keyword evidence="1" id="KW-0378">Hydrolase</keyword>
<evidence type="ECO:0000256" key="2">
    <source>
        <dbReference type="SAM" id="SignalP"/>
    </source>
</evidence>
<dbReference type="OrthoDB" id="10267058at2759"/>
<dbReference type="Pfam" id="PF02545">
    <property type="entry name" value="Maf"/>
    <property type="match status" value="1"/>
</dbReference>
<dbReference type="Pfam" id="PF13380">
    <property type="entry name" value="CoA_binding_2"/>
    <property type="match status" value="1"/>
</dbReference>
<dbReference type="EMBL" id="HBIW01012323">
    <property type="protein sequence ID" value="CAE0695144.1"/>
    <property type="molecule type" value="Transcribed_RNA"/>
</dbReference>
<dbReference type="SUPFAM" id="SSF52972">
    <property type="entry name" value="ITPase-like"/>
    <property type="match status" value="1"/>
</dbReference>
<dbReference type="PANTHER" id="PTHR43213:SF4">
    <property type="entry name" value="7-METHYL-GTP PYROPHOSPHATASE"/>
    <property type="match status" value="1"/>
</dbReference>
<dbReference type="Gene3D" id="3.40.50.720">
    <property type="entry name" value="NAD(P)-binding Rossmann-like Domain"/>
    <property type="match status" value="1"/>
</dbReference>
<gene>
    <name evidence="4" type="ORF">PCAL00307_LOCUS10580</name>
    <name evidence="5" type="ORF">PECAL_5P13900</name>
</gene>
<dbReference type="InterPro" id="IPR029001">
    <property type="entry name" value="ITPase-like_fam"/>
</dbReference>
<keyword evidence="2" id="KW-0732">Signal</keyword>
<protein>
    <recommendedName>
        <fullName evidence="3">CoA-binding domain-containing protein</fullName>
    </recommendedName>
</protein>
<dbReference type="InterPro" id="IPR003781">
    <property type="entry name" value="CoA-bd"/>
</dbReference>
<dbReference type="InterPro" id="IPR003697">
    <property type="entry name" value="Maf-like"/>
</dbReference>
<organism evidence="4">
    <name type="scientific">Pelagomonas calceolata</name>
    <dbReference type="NCBI Taxonomy" id="35677"/>
    <lineage>
        <taxon>Eukaryota</taxon>
        <taxon>Sar</taxon>
        <taxon>Stramenopiles</taxon>
        <taxon>Ochrophyta</taxon>
        <taxon>Pelagophyceae</taxon>
        <taxon>Pelagomonadales</taxon>
        <taxon>Pelagomonadaceae</taxon>
        <taxon>Pelagomonas</taxon>
    </lineage>
</organism>
<feature type="signal peptide" evidence="2">
    <location>
        <begin position="1"/>
        <end position="20"/>
    </location>
</feature>
<dbReference type="PANTHER" id="PTHR43213">
    <property type="entry name" value="BIFUNCTIONAL DTTP/UTP PYROPHOSPHATASE/METHYLTRANSFERASE PROTEIN-RELATED"/>
    <property type="match status" value="1"/>
</dbReference>
<dbReference type="GO" id="GO:0047429">
    <property type="term" value="F:nucleoside triphosphate diphosphatase activity"/>
    <property type="evidence" value="ECO:0007669"/>
    <property type="project" value="InterPro"/>
</dbReference>
<proteinExistence type="inferred from homology"/>
<reference evidence="5" key="2">
    <citation type="submission" date="2021-11" db="EMBL/GenBank/DDBJ databases">
        <authorList>
            <consortium name="Genoscope - CEA"/>
            <person name="William W."/>
        </authorList>
    </citation>
    <scope>NUCLEOTIDE SEQUENCE</scope>
</reference>
<accession>A0A7S3ZVE5</accession>
<feature type="domain" description="CoA-binding" evidence="3">
    <location>
        <begin position="270"/>
        <end position="376"/>
    </location>
</feature>
<evidence type="ECO:0000313" key="4">
    <source>
        <dbReference type="EMBL" id="CAE0695144.1"/>
    </source>
</evidence>